<dbReference type="PANTHER" id="PTHR11638:SF18">
    <property type="entry name" value="HEAT SHOCK PROTEIN 104"/>
    <property type="match status" value="1"/>
</dbReference>
<dbReference type="FunFam" id="3.40.50.300:FF:000120">
    <property type="entry name" value="ATP-dependent chaperone ClpB"/>
    <property type="match status" value="1"/>
</dbReference>
<feature type="coiled-coil region" evidence="8">
    <location>
        <begin position="468"/>
        <end position="536"/>
    </location>
</feature>
<dbReference type="PROSITE" id="PS51903">
    <property type="entry name" value="CLP_R"/>
    <property type="match status" value="1"/>
</dbReference>
<dbReference type="InterPro" id="IPR019489">
    <property type="entry name" value="Clp_ATPase_C"/>
</dbReference>
<dbReference type="InterPro" id="IPR041546">
    <property type="entry name" value="ClpA/ClpB_AAA_lid"/>
</dbReference>
<feature type="domain" description="Clp R" evidence="9">
    <location>
        <begin position="4"/>
        <end position="149"/>
    </location>
</feature>
<dbReference type="CDD" id="cd19499">
    <property type="entry name" value="RecA-like_ClpB_Hsp104-like"/>
    <property type="match status" value="1"/>
</dbReference>
<dbReference type="Pfam" id="PF00004">
    <property type="entry name" value="AAA"/>
    <property type="match status" value="1"/>
</dbReference>
<keyword evidence="2 7" id="KW-0677">Repeat</keyword>
<evidence type="ECO:0000256" key="2">
    <source>
        <dbReference type="ARBA" id="ARBA00022737"/>
    </source>
</evidence>
<proteinExistence type="inferred from homology"/>
<dbReference type="Pfam" id="PF02861">
    <property type="entry name" value="Clp_N"/>
    <property type="match status" value="1"/>
</dbReference>
<evidence type="ECO:0000256" key="8">
    <source>
        <dbReference type="SAM" id="Coils"/>
    </source>
</evidence>
<dbReference type="CDD" id="cd00009">
    <property type="entry name" value="AAA"/>
    <property type="match status" value="1"/>
</dbReference>
<dbReference type="InterPro" id="IPR004176">
    <property type="entry name" value="Clp_R_N"/>
</dbReference>
<gene>
    <name evidence="10" type="ORF">A3C16_03105</name>
</gene>
<dbReference type="AlphaFoldDB" id="A0A1G2KVZ7"/>
<protein>
    <submittedName>
        <fullName evidence="10">ATP-dependent chaperone ClpB</fullName>
    </submittedName>
</protein>
<evidence type="ECO:0000256" key="1">
    <source>
        <dbReference type="ARBA" id="ARBA00008675"/>
    </source>
</evidence>
<accession>A0A1G2KVZ7</accession>
<dbReference type="Pfam" id="PF10431">
    <property type="entry name" value="ClpB_D2-small"/>
    <property type="match status" value="1"/>
</dbReference>
<dbReference type="Gene3D" id="1.10.1780.10">
    <property type="entry name" value="Clp, N-terminal domain"/>
    <property type="match status" value="1"/>
</dbReference>
<feature type="coiled-coil region" evidence="8">
    <location>
        <begin position="87"/>
        <end position="114"/>
    </location>
</feature>
<evidence type="ECO:0000313" key="10">
    <source>
        <dbReference type="EMBL" id="OHA03617.1"/>
    </source>
</evidence>
<dbReference type="FunFam" id="3.40.50.300:FF:000010">
    <property type="entry name" value="Chaperone clpB 1, putative"/>
    <property type="match status" value="1"/>
</dbReference>
<evidence type="ECO:0000259" key="9">
    <source>
        <dbReference type="PROSITE" id="PS51903"/>
    </source>
</evidence>
<dbReference type="PRINTS" id="PR00300">
    <property type="entry name" value="CLPPROTEASEA"/>
</dbReference>
<keyword evidence="8" id="KW-0175">Coiled coil</keyword>
<evidence type="ECO:0000256" key="5">
    <source>
        <dbReference type="ARBA" id="ARBA00023186"/>
    </source>
</evidence>
<dbReference type="PANTHER" id="PTHR11638">
    <property type="entry name" value="ATP-DEPENDENT CLP PROTEASE"/>
    <property type="match status" value="1"/>
</dbReference>
<keyword evidence="4" id="KW-0067">ATP-binding</keyword>
<dbReference type="InterPro" id="IPR018368">
    <property type="entry name" value="ClpA/B_CS1"/>
</dbReference>
<dbReference type="Gene3D" id="3.40.50.300">
    <property type="entry name" value="P-loop containing nucleotide triphosphate hydrolases"/>
    <property type="match status" value="3"/>
</dbReference>
<dbReference type="Pfam" id="PF17871">
    <property type="entry name" value="AAA_lid_9"/>
    <property type="match status" value="1"/>
</dbReference>
<dbReference type="Gene3D" id="1.10.8.60">
    <property type="match status" value="1"/>
</dbReference>
<organism evidence="10 11">
    <name type="scientific">Candidatus Sungbacteria bacterium RIFCSPHIGHO2_02_FULL_51_29</name>
    <dbReference type="NCBI Taxonomy" id="1802273"/>
    <lineage>
        <taxon>Bacteria</taxon>
        <taxon>Candidatus Sungiibacteriota</taxon>
    </lineage>
</organism>
<comment type="similarity">
    <text evidence="1">Belongs to the ClpA/ClpB family.</text>
</comment>
<dbReference type="EMBL" id="MHQL01000011">
    <property type="protein sequence ID" value="OHA03617.1"/>
    <property type="molecule type" value="Genomic_DNA"/>
</dbReference>
<sequence>MTPFNNFTIKAQEVLKRAHDLAIERSHQQIEPLHLLTALILQEEGIVQAVLDKLEINTPALVDRLLGSLDKLSRVNALNPVISLYLSQDLARIMEEAMKEAKQLQDEFISTEHLFLALSLVPSKAREMVQESGLTHEQIVKVVSELRGSQRVVDQESEGKYNVLEKYARNLTNMARQEQLDPVIGRDSEIRRIIQILSRRTKNNPVLIGEAGVGKTAIAEGLAQRIVSGEVPDFLRDKELISLDLGSIVAGTKYRGEFEDRIKAILKELDRSKGKFIVFIDELHTIVGAGAAEGAIDASNMLKPALARGELRAVGATTPREYHKHIEKDPALARRFQPIYVDEPSAEDAVAILRGLKQKYAVHHGVRITDDAIVSAVELSSRYITDRFLPDKAVDLIDEAASSLRLEMESMPGELEDARRELSRLEIEKEALKKEKTATAKTRLKAVEKTLAEKKKKNDKVFAVWNDERQLIKEIGGAKKELETLRQESDIAERGSAFERVAEIRYGKIPALEKKLADAEAKLKKIQSSRRLLREEVGNEEVAEVVARWTSIPVTRMLEAETAKLLRLEDVLRERVIGQEEAISKVAHAVRRSRAGIQDEDRPTASFMFLGPTGVGKTELARTLAAFLFNDEKALIRFDMSEFMERHSVAKFIGSPAGYVGYEEGGILTEKVKHRPYSIILFDEIEKAHPEIFNIMLQILDNGRLTDSKGRTVNFRNCIIIMTSNAGGEYVKEMAHLGFMSDVEDTSAKKEDMLKDKIRRALERSFRPEFLNRLDEIVIFNTLTRPVIEKIVDMQLTRLTARLKEKHIGVSFTTALREHIMKVGFDEHYGARPIKRTIQTVILNPIAQELVGGSIRAGDHMLADIKDGAAVFLKNGKGLGGERVKKREAIKTT</sequence>
<feature type="coiled-coil region" evidence="8">
    <location>
        <begin position="408"/>
        <end position="442"/>
    </location>
</feature>
<dbReference type="GO" id="GO:0016887">
    <property type="term" value="F:ATP hydrolysis activity"/>
    <property type="evidence" value="ECO:0007669"/>
    <property type="project" value="InterPro"/>
</dbReference>
<evidence type="ECO:0000256" key="7">
    <source>
        <dbReference type="PROSITE-ProRule" id="PRU01251"/>
    </source>
</evidence>
<dbReference type="InterPro" id="IPR027417">
    <property type="entry name" value="P-loop_NTPase"/>
</dbReference>
<dbReference type="PROSITE" id="PS00870">
    <property type="entry name" value="CLPAB_1"/>
    <property type="match status" value="1"/>
</dbReference>
<dbReference type="SUPFAM" id="SSF52540">
    <property type="entry name" value="P-loop containing nucleoside triphosphate hydrolases"/>
    <property type="match status" value="2"/>
</dbReference>
<dbReference type="Proteomes" id="UP000177811">
    <property type="component" value="Unassembled WGS sequence"/>
</dbReference>
<dbReference type="InterPro" id="IPR003593">
    <property type="entry name" value="AAA+_ATPase"/>
</dbReference>
<evidence type="ECO:0000256" key="6">
    <source>
        <dbReference type="ARBA" id="ARBA00026057"/>
    </source>
</evidence>
<dbReference type="Pfam" id="PF07724">
    <property type="entry name" value="AAA_2"/>
    <property type="match status" value="1"/>
</dbReference>
<evidence type="ECO:0000313" key="11">
    <source>
        <dbReference type="Proteomes" id="UP000177811"/>
    </source>
</evidence>
<keyword evidence="3" id="KW-0547">Nucleotide-binding</keyword>
<dbReference type="SMART" id="SM01086">
    <property type="entry name" value="ClpB_D2-small"/>
    <property type="match status" value="1"/>
</dbReference>
<dbReference type="InterPro" id="IPR036628">
    <property type="entry name" value="Clp_N_dom_sf"/>
</dbReference>
<dbReference type="FunFam" id="3.40.50.300:FF:000025">
    <property type="entry name" value="ATP-dependent Clp protease subunit"/>
    <property type="match status" value="1"/>
</dbReference>
<dbReference type="InterPro" id="IPR050130">
    <property type="entry name" value="ClpA_ClpB"/>
</dbReference>
<comment type="subunit">
    <text evidence="6">Homohexamer. The oligomerization is ATP-dependent.</text>
</comment>
<dbReference type="InterPro" id="IPR001270">
    <property type="entry name" value="ClpA/B"/>
</dbReference>
<dbReference type="GO" id="GO:0005737">
    <property type="term" value="C:cytoplasm"/>
    <property type="evidence" value="ECO:0007669"/>
    <property type="project" value="TreeGrafter"/>
</dbReference>
<evidence type="ECO:0000256" key="3">
    <source>
        <dbReference type="ARBA" id="ARBA00022741"/>
    </source>
</evidence>
<evidence type="ECO:0000256" key="4">
    <source>
        <dbReference type="ARBA" id="ARBA00022840"/>
    </source>
</evidence>
<dbReference type="SUPFAM" id="SSF81923">
    <property type="entry name" value="Double Clp-N motif"/>
    <property type="match status" value="1"/>
</dbReference>
<dbReference type="GO" id="GO:0005524">
    <property type="term" value="F:ATP binding"/>
    <property type="evidence" value="ECO:0007669"/>
    <property type="project" value="UniProtKB-KW"/>
</dbReference>
<name>A0A1G2KVZ7_9BACT</name>
<dbReference type="SMART" id="SM00382">
    <property type="entry name" value="AAA"/>
    <property type="match status" value="2"/>
</dbReference>
<dbReference type="GO" id="GO:0034605">
    <property type="term" value="P:cellular response to heat"/>
    <property type="evidence" value="ECO:0007669"/>
    <property type="project" value="TreeGrafter"/>
</dbReference>
<comment type="caution">
    <text evidence="10">The sequence shown here is derived from an EMBL/GenBank/DDBJ whole genome shotgun (WGS) entry which is preliminary data.</text>
</comment>
<reference evidence="10 11" key="1">
    <citation type="journal article" date="2016" name="Nat. Commun.">
        <title>Thousands of microbial genomes shed light on interconnected biogeochemical processes in an aquifer system.</title>
        <authorList>
            <person name="Anantharaman K."/>
            <person name="Brown C.T."/>
            <person name="Hug L.A."/>
            <person name="Sharon I."/>
            <person name="Castelle C.J."/>
            <person name="Probst A.J."/>
            <person name="Thomas B.C."/>
            <person name="Singh A."/>
            <person name="Wilkins M.J."/>
            <person name="Karaoz U."/>
            <person name="Brodie E.L."/>
            <person name="Williams K.H."/>
            <person name="Hubbard S.S."/>
            <person name="Banfield J.F."/>
        </authorList>
    </citation>
    <scope>NUCLEOTIDE SEQUENCE [LARGE SCALE GENOMIC DNA]</scope>
</reference>
<dbReference type="InterPro" id="IPR003959">
    <property type="entry name" value="ATPase_AAA_core"/>
</dbReference>
<keyword evidence="5" id="KW-0143">Chaperone</keyword>